<name>X1KAV6_9ZZZZ</name>
<dbReference type="EMBL" id="BARU01037368">
    <property type="protein sequence ID" value="GAH87354.1"/>
    <property type="molecule type" value="Genomic_DNA"/>
</dbReference>
<organism evidence="2">
    <name type="scientific">marine sediment metagenome</name>
    <dbReference type="NCBI Taxonomy" id="412755"/>
    <lineage>
        <taxon>unclassified sequences</taxon>
        <taxon>metagenomes</taxon>
        <taxon>ecological metagenomes</taxon>
    </lineage>
</organism>
<evidence type="ECO:0000259" key="1">
    <source>
        <dbReference type="Pfam" id="PF04545"/>
    </source>
</evidence>
<sequence length="70" mass="8399">RETLSGKHRDIFDNRILAEDPLTLQELGDKYNISRERVRQIQEKILKKAREWLMANIPNFEENFSDLLNE</sequence>
<dbReference type="GO" id="GO:0003700">
    <property type="term" value="F:DNA-binding transcription factor activity"/>
    <property type="evidence" value="ECO:0007669"/>
    <property type="project" value="InterPro"/>
</dbReference>
<feature type="non-terminal residue" evidence="2">
    <location>
        <position position="1"/>
    </location>
</feature>
<dbReference type="GO" id="GO:0006352">
    <property type="term" value="P:DNA-templated transcription initiation"/>
    <property type="evidence" value="ECO:0007669"/>
    <property type="project" value="InterPro"/>
</dbReference>
<dbReference type="PRINTS" id="PR00046">
    <property type="entry name" value="SIGMA70FCT"/>
</dbReference>
<protein>
    <recommendedName>
        <fullName evidence="1">RNA polymerase sigma-70 region 4 domain-containing protein</fullName>
    </recommendedName>
</protein>
<dbReference type="SUPFAM" id="SSF88659">
    <property type="entry name" value="Sigma3 and sigma4 domains of RNA polymerase sigma factors"/>
    <property type="match status" value="1"/>
</dbReference>
<accession>X1KAV6</accession>
<dbReference type="InterPro" id="IPR007630">
    <property type="entry name" value="RNA_pol_sigma70_r4"/>
</dbReference>
<feature type="domain" description="RNA polymerase sigma-70 region 4" evidence="1">
    <location>
        <begin position="3"/>
        <end position="50"/>
    </location>
</feature>
<reference evidence="2" key="1">
    <citation type="journal article" date="2014" name="Front. Microbiol.">
        <title>High frequency of phylogenetically diverse reductive dehalogenase-homologous genes in deep subseafloor sedimentary metagenomes.</title>
        <authorList>
            <person name="Kawai M."/>
            <person name="Futagami T."/>
            <person name="Toyoda A."/>
            <person name="Takaki Y."/>
            <person name="Nishi S."/>
            <person name="Hori S."/>
            <person name="Arai W."/>
            <person name="Tsubouchi T."/>
            <person name="Morono Y."/>
            <person name="Uchiyama I."/>
            <person name="Ito T."/>
            <person name="Fujiyama A."/>
            <person name="Inagaki F."/>
            <person name="Takami H."/>
        </authorList>
    </citation>
    <scope>NUCLEOTIDE SEQUENCE</scope>
    <source>
        <strain evidence="2">Expedition CK06-06</strain>
    </source>
</reference>
<proteinExistence type="predicted"/>
<comment type="caution">
    <text evidence="2">The sequence shown here is derived from an EMBL/GenBank/DDBJ whole genome shotgun (WGS) entry which is preliminary data.</text>
</comment>
<evidence type="ECO:0000313" key="2">
    <source>
        <dbReference type="EMBL" id="GAH87354.1"/>
    </source>
</evidence>
<dbReference type="AlphaFoldDB" id="X1KAV6"/>
<dbReference type="Pfam" id="PF04545">
    <property type="entry name" value="Sigma70_r4"/>
    <property type="match status" value="1"/>
</dbReference>
<dbReference type="InterPro" id="IPR013324">
    <property type="entry name" value="RNA_pol_sigma_r3/r4-like"/>
</dbReference>
<dbReference type="Gene3D" id="1.10.10.10">
    <property type="entry name" value="Winged helix-like DNA-binding domain superfamily/Winged helix DNA-binding domain"/>
    <property type="match status" value="1"/>
</dbReference>
<dbReference type="InterPro" id="IPR000943">
    <property type="entry name" value="RNA_pol_sigma70"/>
</dbReference>
<dbReference type="InterPro" id="IPR036388">
    <property type="entry name" value="WH-like_DNA-bd_sf"/>
</dbReference>
<gene>
    <name evidence="2" type="ORF">S03H2_58245</name>
</gene>